<organism evidence="2 3">
    <name type="scientific">Hondaea fermentalgiana</name>
    <dbReference type="NCBI Taxonomy" id="2315210"/>
    <lineage>
        <taxon>Eukaryota</taxon>
        <taxon>Sar</taxon>
        <taxon>Stramenopiles</taxon>
        <taxon>Bigyra</taxon>
        <taxon>Labyrinthulomycetes</taxon>
        <taxon>Thraustochytrida</taxon>
        <taxon>Thraustochytriidae</taxon>
        <taxon>Hondaea</taxon>
    </lineage>
</organism>
<dbReference type="EMBL" id="BEYU01000006">
    <property type="protein sequence ID" value="GBG24491.1"/>
    <property type="molecule type" value="Genomic_DNA"/>
</dbReference>
<sequence length="473" mass="50344">MCPASEREAREREGDLADFEVVGYNCEHGEAAAAAASRLAPRSPAAAWAAATAERETGRKTSRELCVKKYRRSAAGMELASRPELLRDEETLVRTNAHLVRHVLLPELAAAARKRGPAARDGRVLRVVEFVADRFRGVRQDAAVQGLLEAPAMRKVLAQQTLVLLGALLYHAQSPRPPPTAAAAAAGAAGAAAADPQAAASALGPAPAVAMARLSQALAPLLESFSHESFSVNENATSATKRGAQEGEEDLDGDAELGANVRALGLLLAASDPDLAMRLPTLCRPLLQEEEKGSDHVDGLKEDKETHLHDVVHRHPALRSALELVRAWRRGETRRAAVALSVLRKQSALLRLAARGVVVEVAARGLEAMNKSYTHREPMPLSRVAHALGGLLGGNDAEETAFVHHVSEVCGLEVCVPDQGPHAETKTACVVFKSATFDRHIAAAKAWQSGGWGVESDLQIIIDVLTPHGQQAK</sequence>
<proteinExistence type="predicted"/>
<dbReference type="Pfam" id="PF03399">
    <property type="entry name" value="SAC3_GANP"/>
    <property type="match status" value="1"/>
</dbReference>
<dbReference type="Proteomes" id="UP000241890">
    <property type="component" value="Unassembled WGS sequence"/>
</dbReference>
<comment type="caution">
    <text evidence="2">The sequence shown here is derived from an EMBL/GenBank/DDBJ whole genome shotgun (WGS) entry which is preliminary data.</text>
</comment>
<dbReference type="InParanoid" id="A0A2R5G8V7"/>
<dbReference type="Gene3D" id="1.25.40.990">
    <property type="match status" value="1"/>
</dbReference>
<dbReference type="PANTHER" id="PTHR12436">
    <property type="entry name" value="80 KDA MCM3-ASSOCIATED PROTEIN"/>
    <property type="match status" value="1"/>
</dbReference>
<gene>
    <name evidence="2" type="ORF">FCC1311_007092</name>
</gene>
<dbReference type="InterPro" id="IPR005062">
    <property type="entry name" value="SAC3/GANP/THP3_conserved"/>
</dbReference>
<evidence type="ECO:0000313" key="3">
    <source>
        <dbReference type="Proteomes" id="UP000241890"/>
    </source>
</evidence>
<protein>
    <recommendedName>
        <fullName evidence="1">SAC3/GANP/THP3 conserved domain-containing protein</fullName>
    </recommendedName>
</protein>
<dbReference type="GO" id="GO:0005737">
    <property type="term" value="C:cytoplasm"/>
    <property type="evidence" value="ECO:0007669"/>
    <property type="project" value="TreeGrafter"/>
</dbReference>
<dbReference type="InterPro" id="IPR045107">
    <property type="entry name" value="SAC3/GANP/THP3"/>
</dbReference>
<feature type="domain" description="SAC3/GANP/THP3 conserved" evidence="1">
    <location>
        <begin position="1"/>
        <end position="153"/>
    </location>
</feature>
<reference evidence="2 3" key="1">
    <citation type="submission" date="2017-12" db="EMBL/GenBank/DDBJ databases">
        <title>Sequencing, de novo assembly and annotation of complete genome of a new Thraustochytrid species, strain FCC1311.</title>
        <authorList>
            <person name="Sedici K."/>
            <person name="Godart F."/>
            <person name="Aiese Cigliano R."/>
            <person name="Sanseverino W."/>
            <person name="Barakat M."/>
            <person name="Ortet P."/>
            <person name="Marechal E."/>
            <person name="Cagnac O."/>
            <person name="Amato A."/>
        </authorList>
    </citation>
    <scope>NUCLEOTIDE SEQUENCE [LARGE SCALE GENOMIC DNA]</scope>
</reference>
<name>A0A2R5G8V7_9STRA</name>
<evidence type="ECO:0000259" key="1">
    <source>
        <dbReference type="Pfam" id="PF03399"/>
    </source>
</evidence>
<dbReference type="GO" id="GO:0006406">
    <property type="term" value="P:mRNA export from nucleus"/>
    <property type="evidence" value="ECO:0007669"/>
    <property type="project" value="TreeGrafter"/>
</dbReference>
<keyword evidence="3" id="KW-1185">Reference proteome</keyword>
<dbReference type="GO" id="GO:0070390">
    <property type="term" value="C:transcription export complex 2"/>
    <property type="evidence" value="ECO:0007669"/>
    <property type="project" value="TreeGrafter"/>
</dbReference>
<dbReference type="AlphaFoldDB" id="A0A2R5G8V7"/>
<dbReference type="PANTHER" id="PTHR12436:SF3">
    <property type="entry name" value="GERMINAL-CENTER ASSOCIATED NUCLEAR PROTEIN"/>
    <property type="match status" value="1"/>
</dbReference>
<accession>A0A2R5G8V7</accession>
<evidence type="ECO:0000313" key="2">
    <source>
        <dbReference type="EMBL" id="GBG24491.1"/>
    </source>
</evidence>